<dbReference type="InterPro" id="IPR003746">
    <property type="entry name" value="DUF167"/>
</dbReference>
<dbReference type="SUPFAM" id="SSF69786">
    <property type="entry name" value="YggU-like"/>
    <property type="match status" value="1"/>
</dbReference>
<protein>
    <submittedName>
        <fullName evidence="2">Uncharacterized protein</fullName>
    </submittedName>
</protein>
<proteinExistence type="inferred from homology"/>
<organism evidence="2">
    <name type="scientific">marine sediment metagenome</name>
    <dbReference type="NCBI Taxonomy" id="412755"/>
    <lineage>
        <taxon>unclassified sequences</taxon>
        <taxon>metagenomes</taxon>
        <taxon>ecological metagenomes</taxon>
    </lineage>
</organism>
<dbReference type="NCBIfam" id="TIGR00251">
    <property type="entry name" value="DUF167 family protein"/>
    <property type="match status" value="1"/>
</dbReference>
<feature type="non-terminal residue" evidence="2">
    <location>
        <position position="52"/>
    </location>
</feature>
<gene>
    <name evidence="2" type="ORF">S12H4_14536</name>
</gene>
<reference evidence="2" key="1">
    <citation type="journal article" date="2014" name="Front. Microbiol.">
        <title>High frequency of phylogenetically diverse reductive dehalogenase-homologous genes in deep subseafloor sedimentary metagenomes.</title>
        <authorList>
            <person name="Kawai M."/>
            <person name="Futagami T."/>
            <person name="Toyoda A."/>
            <person name="Takaki Y."/>
            <person name="Nishi S."/>
            <person name="Hori S."/>
            <person name="Arai W."/>
            <person name="Tsubouchi T."/>
            <person name="Morono Y."/>
            <person name="Uchiyama I."/>
            <person name="Ito T."/>
            <person name="Fujiyama A."/>
            <person name="Inagaki F."/>
            <person name="Takami H."/>
        </authorList>
    </citation>
    <scope>NUCLEOTIDE SEQUENCE</scope>
    <source>
        <strain evidence="2">Expedition CK06-06</strain>
    </source>
</reference>
<comment type="caution">
    <text evidence="2">The sequence shown here is derived from an EMBL/GenBank/DDBJ whole genome shotgun (WGS) entry which is preliminary data.</text>
</comment>
<evidence type="ECO:0000313" key="2">
    <source>
        <dbReference type="EMBL" id="GAI82649.1"/>
    </source>
</evidence>
<dbReference type="Pfam" id="PF02594">
    <property type="entry name" value="DUF167"/>
    <property type="match status" value="1"/>
</dbReference>
<accession>X1TRI3</accession>
<dbReference type="InterPro" id="IPR036591">
    <property type="entry name" value="YggU-like_sf"/>
</dbReference>
<sequence>MINPKDYIKNNQLKIIVKPNSPKTEIVKAEKDRLRVNVKAPPEQNKANKEII</sequence>
<dbReference type="EMBL" id="BARW01006929">
    <property type="protein sequence ID" value="GAI82649.1"/>
    <property type="molecule type" value="Genomic_DNA"/>
</dbReference>
<dbReference type="Gene3D" id="3.30.1200.10">
    <property type="entry name" value="YggU-like"/>
    <property type="match status" value="1"/>
</dbReference>
<evidence type="ECO:0000256" key="1">
    <source>
        <dbReference type="ARBA" id="ARBA00010364"/>
    </source>
</evidence>
<comment type="similarity">
    <text evidence="1">Belongs to the UPF0235 family.</text>
</comment>
<name>X1TRI3_9ZZZZ</name>
<dbReference type="AlphaFoldDB" id="X1TRI3"/>